<dbReference type="AlphaFoldDB" id="Q0UX38"/>
<dbReference type="EMBL" id="CH445329">
    <property type="protein sequence ID" value="EAT88881.1"/>
    <property type="molecule type" value="Genomic_DNA"/>
</dbReference>
<dbReference type="KEGG" id="pno:SNOG_03676"/>
<gene>
    <name evidence="2" type="ORF">SNOG_03676</name>
</gene>
<sequence length="159" mass="17465">MDQSYTGHSSDDQYQCQFLYSHDGLMGQSTKASVNIDVDLPTNCPIVPRRTNPPRSQCSPMRRAAHAYSMLGQSTAELSCPDLLSAAMILLIRCSVHIMGTFCGYGDEMWGDSAAIPRLERISTRHKGAGRWVTARPTAAHRGSKRVPLAVSRAHPGHR</sequence>
<evidence type="ECO:0000313" key="2">
    <source>
        <dbReference type="EMBL" id="EAT88881.1"/>
    </source>
</evidence>
<dbReference type="InParanoid" id="Q0UX38"/>
<evidence type="ECO:0000313" key="3">
    <source>
        <dbReference type="Proteomes" id="UP000001055"/>
    </source>
</evidence>
<dbReference type="RefSeq" id="XP_001794230.1">
    <property type="nucleotide sequence ID" value="XM_001794178.1"/>
</dbReference>
<dbReference type="Proteomes" id="UP000001055">
    <property type="component" value="Unassembled WGS sequence"/>
</dbReference>
<organism evidence="2 3">
    <name type="scientific">Phaeosphaeria nodorum (strain SN15 / ATCC MYA-4574 / FGSC 10173)</name>
    <name type="common">Glume blotch fungus</name>
    <name type="synonym">Parastagonospora nodorum</name>
    <dbReference type="NCBI Taxonomy" id="321614"/>
    <lineage>
        <taxon>Eukaryota</taxon>
        <taxon>Fungi</taxon>
        <taxon>Dikarya</taxon>
        <taxon>Ascomycota</taxon>
        <taxon>Pezizomycotina</taxon>
        <taxon>Dothideomycetes</taxon>
        <taxon>Pleosporomycetidae</taxon>
        <taxon>Pleosporales</taxon>
        <taxon>Pleosporineae</taxon>
        <taxon>Phaeosphaeriaceae</taxon>
        <taxon>Parastagonospora</taxon>
    </lineage>
</organism>
<feature type="region of interest" description="Disordered" evidence="1">
    <location>
        <begin position="136"/>
        <end position="159"/>
    </location>
</feature>
<reference evidence="3" key="1">
    <citation type="journal article" date="2007" name="Plant Cell">
        <title>Dothideomycete-plant interactions illuminated by genome sequencing and EST analysis of the wheat pathogen Stagonospora nodorum.</title>
        <authorList>
            <person name="Hane J.K."/>
            <person name="Lowe R.G."/>
            <person name="Solomon P.S."/>
            <person name="Tan K.C."/>
            <person name="Schoch C.L."/>
            <person name="Spatafora J.W."/>
            <person name="Crous P.W."/>
            <person name="Kodira C."/>
            <person name="Birren B.W."/>
            <person name="Galagan J.E."/>
            <person name="Torriani S.F."/>
            <person name="McDonald B.A."/>
            <person name="Oliver R.P."/>
        </authorList>
    </citation>
    <scope>NUCLEOTIDE SEQUENCE [LARGE SCALE GENOMIC DNA]</scope>
    <source>
        <strain evidence="3">SN15 / ATCC MYA-4574 / FGSC 10173</strain>
    </source>
</reference>
<dbReference type="VEuPathDB" id="FungiDB:JI435_429280"/>
<accession>Q0UX38</accession>
<proteinExistence type="predicted"/>
<evidence type="ECO:0000256" key="1">
    <source>
        <dbReference type="SAM" id="MobiDB-lite"/>
    </source>
</evidence>
<name>Q0UX38_PHANO</name>
<dbReference type="GeneID" id="5971093"/>
<protein>
    <submittedName>
        <fullName evidence="2">Uncharacterized protein</fullName>
    </submittedName>
</protein>